<dbReference type="Proteomes" id="UP001501581">
    <property type="component" value="Unassembled WGS sequence"/>
</dbReference>
<reference evidence="2" key="1">
    <citation type="journal article" date="2019" name="Int. J. Syst. Evol. Microbiol.">
        <title>The Global Catalogue of Microorganisms (GCM) 10K type strain sequencing project: providing services to taxonomists for standard genome sequencing and annotation.</title>
        <authorList>
            <consortium name="The Broad Institute Genomics Platform"/>
            <consortium name="The Broad Institute Genome Sequencing Center for Infectious Disease"/>
            <person name="Wu L."/>
            <person name="Ma J."/>
        </authorList>
    </citation>
    <scope>NUCLEOTIDE SEQUENCE [LARGE SCALE GENOMIC DNA]</scope>
    <source>
        <strain evidence="2">JCM 13008</strain>
    </source>
</reference>
<accession>A0ABP4ECL2</accession>
<evidence type="ECO:0000313" key="2">
    <source>
        <dbReference type="Proteomes" id="UP001501581"/>
    </source>
</evidence>
<name>A0ABP4ECL2_9ACTN</name>
<sequence length="297" mass="31237">MADNDASTRGIIQSPPEVLLGLIDDAAIYPPGNVPLDEAVRAHFLRRDTAAQPLVGTFVIGDHRLADLKGLVTDSLAVSIVIGAGAGGIAPALSVAHRIGGVTPAAVEIALRDTDDLVGNARRVVAAVNQARDLGLLDDDVAVYVELPQGEATHGWLGAADEVAGAELRLKLRTGGVEEHLFPSTAQLGSWITAALDRETPFKCTAGLHRAARHTGEDGITHHGFLNVLLATRASLDGADPSIVQGVLEERDAERLAADARESVGLDALARTRRWFISFGSCSIDEPEQDLRGLGLL</sequence>
<comment type="caution">
    <text evidence="1">The sequence shown here is derived from an EMBL/GenBank/DDBJ whole genome shotgun (WGS) entry which is preliminary data.</text>
</comment>
<keyword evidence="2" id="KW-1185">Reference proteome</keyword>
<protein>
    <submittedName>
        <fullName evidence="1">Uncharacterized protein</fullName>
    </submittedName>
</protein>
<dbReference type="RefSeq" id="WP_343992953.1">
    <property type="nucleotide sequence ID" value="NZ_BAAALG010000006.1"/>
</dbReference>
<evidence type="ECO:0000313" key="1">
    <source>
        <dbReference type="EMBL" id="GAA1098629.1"/>
    </source>
</evidence>
<organism evidence="1 2">
    <name type="scientific">Nocardioides dubius</name>
    <dbReference type="NCBI Taxonomy" id="317019"/>
    <lineage>
        <taxon>Bacteria</taxon>
        <taxon>Bacillati</taxon>
        <taxon>Actinomycetota</taxon>
        <taxon>Actinomycetes</taxon>
        <taxon>Propionibacteriales</taxon>
        <taxon>Nocardioidaceae</taxon>
        <taxon>Nocardioides</taxon>
    </lineage>
</organism>
<gene>
    <name evidence="1" type="ORF">GCM10009668_15090</name>
</gene>
<dbReference type="EMBL" id="BAAALG010000006">
    <property type="protein sequence ID" value="GAA1098629.1"/>
    <property type="molecule type" value="Genomic_DNA"/>
</dbReference>
<proteinExistence type="predicted"/>